<dbReference type="PANTHER" id="PTHR42794">
    <property type="entry name" value="HEMIN IMPORT ATP-BINDING PROTEIN HMUV"/>
    <property type="match status" value="1"/>
</dbReference>
<dbReference type="GO" id="GO:0005524">
    <property type="term" value="F:ATP binding"/>
    <property type="evidence" value="ECO:0007669"/>
    <property type="project" value="UniProtKB-KW"/>
</dbReference>
<organism evidence="6 7">
    <name type="scientific">Dethiosulfatibacter aminovorans DSM 17477</name>
    <dbReference type="NCBI Taxonomy" id="1121476"/>
    <lineage>
        <taxon>Bacteria</taxon>
        <taxon>Bacillati</taxon>
        <taxon>Bacillota</taxon>
        <taxon>Tissierellia</taxon>
        <taxon>Dethiosulfatibacter</taxon>
    </lineage>
</organism>
<dbReference type="FunFam" id="3.40.50.300:FF:000134">
    <property type="entry name" value="Iron-enterobactin ABC transporter ATP-binding protein"/>
    <property type="match status" value="1"/>
</dbReference>
<dbReference type="EMBL" id="FQZL01000025">
    <property type="protein sequence ID" value="SHJ56124.1"/>
    <property type="molecule type" value="Genomic_DNA"/>
</dbReference>
<dbReference type="RefSeq" id="WP_073050238.1">
    <property type="nucleotide sequence ID" value="NZ_FQZL01000025.1"/>
</dbReference>
<dbReference type="PROSITE" id="PS00211">
    <property type="entry name" value="ABC_TRANSPORTER_1"/>
    <property type="match status" value="1"/>
</dbReference>
<dbReference type="Proteomes" id="UP000184052">
    <property type="component" value="Unassembled WGS sequence"/>
</dbReference>
<dbReference type="InterPro" id="IPR003439">
    <property type="entry name" value="ABC_transporter-like_ATP-bd"/>
</dbReference>
<dbReference type="STRING" id="1121476.SAMN02745751_02850"/>
<dbReference type="InterPro" id="IPR017871">
    <property type="entry name" value="ABC_transporter-like_CS"/>
</dbReference>
<keyword evidence="3 6" id="KW-0067">ATP-binding</keyword>
<dbReference type="Pfam" id="PF00005">
    <property type="entry name" value="ABC_tran"/>
    <property type="match status" value="1"/>
</dbReference>
<dbReference type="GO" id="GO:0016887">
    <property type="term" value="F:ATP hydrolysis activity"/>
    <property type="evidence" value="ECO:0007669"/>
    <property type="project" value="InterPro"/>
</dbReference>
<gene>
    <name evidence="6" type="ORF">SAMN02745751_02850</name>
</gene>
<evidence type="ECO:0000256" key="1">
    <source>
        <dbReference type="ARBA" id="ARBA00022448"/>
    </source>
</evidence>
<evidence type="ECO:0000313" key="7">
    <source>
        <dbReference type="Proteomes" id="UP000184052"/>
    </source>
</evidence>
<dbReference type="SMART" id="SM00382">
    <property type="entry name" value="AAA"/>
    <property type="match status" value="1"/>
</dbReference>
<keyword evidence="2" id="KW-0547">Nucleotide-binding</keyword>
<proteinExistence type="predicted"/>
<accession>A0A1M6KB33</accession>
<dbReference type="PROSITE" id="PS50893">
    <property type="entry name" value="ABC_TRANSPORTER_2"/>
    <property type="match status" value="1"/>
</dbReference>
<keyword evidence="4" id="KW-1278">Translocase</keyword>
<dbReference type="AlphaFoldDB" id="A0A1M6KB33"/>
<keyword evidence="7" id="KW-1185">Reference proteome</keyword>
<dbReference type="PANTHER" id="PTHR42794:SF1">
    <property type="entry name" value="HEMIN IMPORT ATP-BINDING PROTEIN HMUV"/>
    <property type="match status" value="1"/>
</dbReference>
<name>A0A1M6KB33_9FIRM</name>
<protein>
    <submittedName>
        <fullName evidence="6">Iron complex transport system ATP-binding protein</fullName>
    </submittedName>
</protein>
<evidence type="ECO:0000313" key="6">
    <source>
        <dbReference type="EMBL" id="SHJ56124.1"/>
    </source>
</evidence>
<evidence type="ECO:0000256" key="3">
    <source>
        <dbReference type="ARBA" id="ARBA00022840"/>
    </source>
</evidence>
<sequence length="250" mass="28113">MIKANNINFGYGSKAILNNVSLNIRENTFNSIIGPNGAGKTTFMRLLSGLNKSYEGNITYRDNDYSNIGPKERAKSYAIVQQHYSTRFTYTCYEMICMGRHPHTGRLERLGRDDYDMINSTIEALEIQELAGKKTSEISGGEFQKVILARALVQKPEVLFLDEAFSEMDISAKLAMIKMLKKSVDEKKLTVVAIMHDLNTAYRYSDGIHILKSGELYASGNPNEVFTEKSVKDVFNLDVEILPGKGFIIK</sequence>
<evidence type="ECO:0000256" key="4">
    <source>
        <dbReference type="ARBA" id="ARBA00022967"/>
    </source>
</evidence>
<evidence type="ECO:0000259" key="5">
    <source>
        <dbReference type="PROSITE" id="PS50893"/>
    </source>
</evidence>
<dbReference type="InterPro" id="IPR003593">
    <property type="entry name" value="AAA+_ATPase"/>
</dbReference>
<dbReference type="CDD" id="cd03214">
    <property type="entry name" value="ABC_Iron-Siderophores_B12_Hemin"/>
    <property type="match status" value="1"/>
</dbReference>
<dbReference type="Gene3D" id="3.40.50.300">
    <property type="entry name" value="P-loop containing nucleotide triphosphate hydrolases"/>
    <property type="match status" value="1"/>
</dbReference>
<reference evidence="6 7" key="1">
    <citation type="submission" date="2016-11" db="EMBL/GenBank/DDBJ databases">
        <authorList>
            <person name="Jaros S."/>
            <person name="Januszkiewicz K."/>
            <person name="Wedrychowicz H."/>
        </authorList>
    </citation>
    <scope>NUCLEOTIDE SEQUENCE [LARGE SCALE GENOMIC DNA]</scope>
    <source>
        <strain evidence="6 7">DSM 17477</strain>
    </source>
</reference>
<dbReference type="OrthoDB" id="9787851at2"/>
<evidence type="ECO:0000256" key="2">
    <source>
        <dbReference type="ARBA" id="ARBA00022741"/>
    </source>
</evidence>
<keyword evidence="1" id="KW-0813">Transport</keyword>
<dbReference type="InterPro" id="IPR027417">
    <property type="entry name" value="P-loop_NTPase"/>
</dbReference>
<dbReference type="SUPFAM" id="SSF52540">
    <property type="entry name" value="P-loop containing nucleoside triphosphate hydrolases"/>
    <property type="match status" value="1"/>
</dbReference>
<feature type="domain" description="ABC transporter" evidence="5">
    <location>
        <begin position="2"/>
        <end position="238"/>
    </location>
</feature>